<accession>A0A1F6TIT2</accession>
<evidence type="ECO:0000313" key="2">
    <source>
        <dbReference type="EMBL" id="OGI44998.1"/>
    </source>
</evidence>
<evidence type="ECO:0000256" key="1">
    <source>
        <dbReference type="SAM" id="SignalP"/>
    </source>
</evidence>
<proteinExistence type="predicted"/>
<sequence>MKSIKQVQLLSVLVLGLGVTPAFAAEDAAKIISPTAGAKVPAGVKSKISYDVTIGARGDHAHLYVDGKEAAILRKPKDERNLKKLAAGEHEICVKVVDSGHTPIGAQDCVKVTAE</sequence>
<feature type="chain" id="PRO_5009225534" description="PEGA domain-containing protein" evidence="1">
    <location>
        <begin position="25"/>
        <end position="115"/>
    </location>
</feature>
<keyword evidence="1" id="KW-0732">Signal</keyword>
<evidence type="ECO:0000313" key="3">
    <source>
        <dbReference type="Proteomes" id="UP000179360"/>
    </source>
</evidence>
<gene>
    <name evidence="2" type="ORF">A2637_00835</name>
</gene>
<protein>
    <recommendedName>
        <fullName evidence="4">PEGA domain-containing protein</fullName>
    </recommendedName>
</protein>
<reference evidence="2 3" key="1">
    <citation type="journal article" date="2016" name="Nat. Commun.">
        <title>Thousands of microbial genomes shed light on interconnected biogeochemical processes in an aquifer system.</title>
        <authorList>
            <person name="Anantharaman K."/>
            <person name="Brown C.T."/>
            <person name="Hug L.A."/>
            <person name="Sharon I."/>
            <person name="Castelle C.J."/>
            <person name="Probst A.J."/>
            <person name="Thomas B.C."/>
            <person name="Singh A."/>
            <person name="Wilkins M.J."/>
            <person name="Karaoz U."/>
            <person name="Brodie E.L."/>
            <person name="Williams K.H."/>
            <person name="Hubbard S.S."/>
            <person name="Banfield J.F."/>
        </authorList>
    </citation>
    <scope>NUCLEOTIDE SEQUENCE [LARGE SCALE GENOMIC DNA]</scope>
</reference>
<name>A0A1F6TIT2_9PROT</name>
<evidence type="ECO:0008006" key="4">
    <source>
        <dbReference type="Google" id="ProtNLM"/>
    </source>
</evidence>
<organism evidence="2 3">
    <name type="scientific">Candidatus Muproteobacteria bacterium RIFCSPHIGHO2_01_FULL_65_16</name>
    <dbReference type="NCBI Taxonomy" id="1817764"/>
    <lineage>
        <taxon>Bacteria</taxon>
        <taxon>Pseudomonadati</taxon>
        <taxon>Pseudomonadota</taxon>
        <taxon>Candidatus Muproteobacteria</taxon>
    </lineage>
</organism>
<dbReference type="AlphaFoldDB" id="A0A1F6TIT2"/>
<comment type="caution">
    <text evidence="2">The sequence shown here is derived from an EMBL/GenBank/DDBJ whole genome shotgun (WGS) entry which is preliminary data.</text>
</comment>
<dbReference type="EMBL" id="MFSY01000103">
    <property type="protein sequence ID" value="OGI44998.1"/>
    <property type="molecule type" value="Genomic_DNA"/>
</dbReference>
<feature type="signal peptide" evidence="1">
    <location>
        <begin position="1"/>
        <end position="24"/>
    </location>
</feature>
<dbReference type="Proteomes" id="UP000179360">
    <property type="component" value="Unassembled WGS sequence"/>
</dbReference>